<dbReference type="GO" id="GO:0008270">
    <property type="term" value="F:zinc ion binding"/>
    <property type="evidence" value="ECO:0007669"/>
    <property type="project" value="UniProtKB-KW"/>
</dbReference>
<feature type="chain" id="PRO_5004200595" evidence="3">
    <location>
        <begin position="34"/>
        <end position="384"/>
    </location>
</feature>
<dbReference type="PANTHER" id="PTHR24104">
    <property type="entry name" value="E3 UBIQUITIN-PROTEIN LIGASE NHLRC1-RELATED"/>
    <property type="match status" value="1"/>
</dbReference>
<dbReference type="InterPro" id="IPR050952">
    <property type="entry name" value="TRIM-NHL_E3_ligases"/>
</dbReference>
<dbReference type="Gene3D" id="2.120.10.30">
    <property type="entry name" value="TolB, C-terminal domain"/>
    <property type="match status" value="2"/>
</dbReference>
<dbReference type="InterPro" id="IPR011042">
    <property type="entry name" value="6-blade_b-propeller_TolB-like"/>
</dbReference>
<dbReference type="HOGENOM" id="CLU_008645_8_0_4"/>
<evidence type="ECO:0000256" key="2">
    <source>
        <dbReference type="PROSITE-ProRule" id="PRU00504"/>
    </source>
</evidence>
<gene>
    <name evidence="4" type="ordered locus">Rfer_0256</name>
</gene>
<name>Q222P0_ALBFT</name>
<dbReference type="GO" id="GO:0000209">
    <property type="term" value="P:protein polyubiquitination"/>
    <property type="evidence" value="ECO:0007669"/>
    <property type="project" value="TreeGrafter"/>
</dbReference>
<dbReference type="SUPFAM" id="SSF101898">
    <property type="entry name" value="NHL repeat"/>
    <property type="match status" value="1"/>
</dbReference>
<organism evidence="4 5">
    <name type="scientific">Albidiferax ferrireducens (strain ATCC BAA-621 / DSM 15236 / T118)</name>
    <name type="common">Rhodoferax ferrireducens</name>
    <dbReference type="NCBI Taxonomy" id="338969"/>
    <lineage>
        <taxon>Bacteria</taxon>
        <taxon>Pseudomonadati</taxon>
        <taxon>Pseudomonadota</taxon>
        <taxon>Betaproteobacteria</taxon>
        <taxon>Burkholderiales</taxon>
        <taxon>Comamonadaceae</taxon>
        <taxon>Rhodoferax</taxon>
    </lineage>
</organism>
<evidence type="ECO:0000313" key="4">
    <source>
        <dbReference type="EMBL" id="ABD68013.1"/>
    </source>
</evidence>
<proteinExistence type="predicted"/>
<dbReference type="eggNOG" id="COG3391">
    <property type="taxonomic scope" value="Bacteria"/>
</dbReference>
<dbReference type="Proteomes" id="UP000008332">
    <property type="component" value="Chromosome"/>
</dbReference>
<protein>
    <submittedName>
        <fullName evidence="4">NHL repeat protein</fullName>
    </submittedName>
</protein>
<dbReference type="CDD" id="cd14962">
    <property type="entry name" value="NHL_like_6"/>
    <property type="match status" value="1"/>
</dbReference>
<dbReference type="PANTHER" id="PTHR24104:SF25">
    <property type="entry name" value="PROTEIN LIN-41"/>
    <property type="match status" value="1"/>
</dbReference>
<feature type="repeat" description="NHL" evidence="2">
    <location>
        <begin position="262"/>
        <end position="301"/>
    </location>
</feature>
<keyword evidence="1" id="KW-0677">Repeat</keyword>
<keyword evidence="5" id="KW-1185">Reference proteome</keyword>
<evidence type="ECO:0000313" key="5">
    <source>
        <dbReference type="Proteomes" id="UP000008332"/>
    </source>
</evidence>
<dbReference type="GO" id="GO:0061630">
    <property type="term" value="F:ubiquitin protein ligase activity"/>
    <property type="evidence" value="ECO:0007669"/>
    <property type="project" value="TreeGrafter"/>
</dbReference>
<accession>Q222P0</accession>
<feature type="signal peptide" evidence="3">
    <location>
        <begin position="1"/>
        <end position="33"/>
    </location>
</feature>
<dbReference type="InterPro" id="IPR001258">
    <property type="entry name" value="NHL_repeat"/>
</dbReference>
<dbReference type="GO" id="GO:0043161">
    <property type="term" value="P:proteasome-mediated ubiquitin-dependent protein catabolic process"/>
    <property type="evidence" value="ECO:0007669"/>
    <property type="project" value="TreeGrafter"/>
</dbReference>
<dbReference type="Pfam" id="PF01436">
    <property type="entry name" value="NHL"/>
    <property type="match status" value="1"/>
</dbReference>
<dbReference type="RefSeq" id="WP_011462586.1">
    <property type="nucleotide sequence ID" value="NC_007908.1"/>
</dbReference>
<dbReference type="EMBL" id="CP000267">
    <property type="protein sequence ID" value="ABD68013.1"/>
    <property type="molecule type" value="Genomic_DNA"/>
</dbReference>
<dbReference type="KEGG" id="rfr:Rfer_0256"/>
<dbReference type="STRING" id="338969.Rfer_0256"/>
<dbReference type="PROSITE" id="PS51125">
    <property type="entry name" value="NHL"/>
    <property type="match status" value="1"/>
</dbReference>
<dbReference type="AlphaFoldDB" id="Q222P0"/>
<sequence length="384" mass="41981">MPNSSTTMFLPTRLRFFSALLGALMLLSGCVTQPTKAPLQKEAVFYPRAPDAPRVQHLATFASARDLETAKESGGLKDFLLGEEKVEDALVRPYGVAMSDSKIYVADSRGPGLAVFDLKTRKFSLMSGSGAGRMQRPINVAIDADDTKYVTDTARNQVLVYDKGDRYLAAYGGKDEFKPVDVAIAGDRLYVVDIEHHEVQVLDKRSGKLQFKFGKSDVDKEKSLHQPTNLAVGRDGDIYVVETGNFRVARFTPEGKFVRHYGEAGQAPGQFARPKGIAMDRSGRMYVSDAAFQNVQIFDGQGRVLMAFGQPGGDLPGLNLPAGVAIDYDNVALFRSLADPKFSIEHLILVVSQFGPNQVDVFGFGKMAGVDYPQDEKLESKPVP</sequence>
<evidence type="ECO:0000256" key="3">
    <source>
        <dbReference type="SAM" id="SignalP"/>
    </source>
</evidence>
<evidence type="ECO:0000256" key="1">
    <source>
        <dbReference type="ARBA" id="ARBA00022737"/>
    </source>
</evidence>
<reference evidence="4" key="1">
    <citation type="submission" date="2006-02" db="EMBL/GenBank/DDBJ databases">
        <title>Complete sequence of Chromosome of Rhodoferax ferrireducens DSM 15236.</title>
        <authorList>
            <consortium name="US DOE Joint Genome Institute"/>
            <person name="Copeland A."/>
            <person name="Lucas S."/>
            <person name="Lapidus A."/>
            <person name="Barry K."/>
            <person name="Detter J.C."/>
            <person name="Glavina del Rio T."/>
            <person name="Hammon N."/>
            <person name="Israni S."/>
            <person name="Pitluck S."/>
            <person name="Brettin T."/>
            <person name="Bruce D."/>
            <person name="Han C."/>
            <person name="Tapia R."/>
            <person name="Gilna P."/>
            <person name="Kiss H."/>
            <person name="Schmutz J."/>
            <person name="Larimer F."/>
            <person name="Land M."/>
            <person name="Kyrpides N."/>
            <person name="Ivanova N."/>
            <person name="Richardson P."/>
        </authorList>
    </citation>
    <scope>NUCLEOTIDE SEQUENCE</scope>
    <source>
        <strain evidence="4">DSM 15236</strain>
    </source>
</reference>
<keyword evidence="3" id="KW-0732">Signal</keyword>